<name>A0A1H0FLN0_9BACT</name>
<evidence type="ECO:0000313" key="9">
    <source>
        <dbReference type="Proteomes" id="UP000199602"/>
    </source>
</evidence>
<keyword evidence="1 5" id="KW-0597">Phosphoprotein</keyword>
<gene>
    <name evidence="8" type="ORF">SAMN04488516_11311</name>
</gene>
<evidence type="ECO:0000256" key="6">
    <source>
        <dbReference type="SAM" id="Coils"/>
    </source>
</evidence>
<dbReference type="RefSeq" id="WP_092066164.1">
    <property type="nucleotide sequence ID" value="NZ_FNIN01000013.1"/>
</dbReference>
<evidence type="ECO:0000313" key="8">
    <source>
        <dbReference type="EMBL" id="SDN95520.1"/>
    </source>
</evidence>
<evidence type="ECO:0000256" key="4">
    <source>
        <dbReference type="ARBA" id="ARBA00023163"/>
    </source>
</evidence>
<dbReference type="Pfam" id="PF00072">
    <property type="entry name" value="Response_reg"/>
    <property type="match status" value="1"/>
</dbReference>
<keyword evidence="2" id="KW-0902">Two-component regulatory system</keyword>
<feature type="domain" description="Response regulatory" evidence="7">
    <location>
        <begin position="5"/>
        <end position="119"/>
    </location>
</feature>
<feature type="modified residue" description="4-aspartylphosphate" evidence="5">
    <location>
        <position position="54"/>
    </location>
</feature>
<dbReference type="Proteomes" id="UP000199602">
    <property type="component" value="Unassembled WGS sequence"/>
</dbReference>
<accession>A0A1H0FLN0</accession>
<evidence type="ECO:0000256" key="1">
    <source>
        <dbReference type="ARBA" id="ARBA00022553"/>
    </source>
</evidence>
<dbReference type="GO" id="GO:0000160">
    <property type="term" value="P:phosphorelay signal transduction system"/>
    <property type="evidence" value="ECO:0007669"/>
    <property type="project" value="UniProtKB-KW"/>
</dbReference>
<dbReference type="SMART" id="SM00448">
    <property type="entry name" value="REC"/>
    <property type="match status" value="1"/>
</dbReference>
<evidence type="ECO:0000256" key="3">
    <source>
        <dbReference type="ARBA" id="ARBA00023015"/>
    </source>
</evidence>
<evidence type="ECO:0000259" key="7">
    <source>
        <dbReference type="PROSITE" id="PS50110"/>
    </source>
</evidence>
<reference evidence="8 9" key="1">
    <citation type="submission" date="2016-10" db="EMBL/GenBank/DDBJ databases">
        <authorList>
            <person name="de Groot N.N."/>
        </authorList>
    </citation>
    <scope>NUCLEOTIDE SEQUENCE [LARGE SCALE GENOMIC DNA]</scope>
    <source>
        <strain evidence="8 9">DSM 15269</strain>
    </source>
</reference>
<dbReference type="EMBL" id="FNIN01000013">
    <property type="protein sequence ID" value="SDN95520.1"/>
    <property type="molecule type" value="Genomic_DNA"/>
</dbReference>
<dbReference type="InterPro" id="IPR011006">
    <property type="entry name" value="CheY-like_superfamily"/>
</dbReference>
<dbReference type="STRING" id="206665.SAMN04488516_11311"/>
<proteinExistence type="predicted"/>
<keyword evidence="4" id="KW-0804">Transcription</keyword>
<keyword evidence="3" id="KW-0805">Transcription regulation</keyword>
<dbReference type="Gene3D" id="3.40.50.2300">
    <property type="match status" value="1"/>
</dbReference>
<keyword evidence="9" id="KW-1185">Reference proteome</keyword>
<dbReference type="PROSITE" id="PS50110">
    <property type="entry name" value="RESPONSE_REGULATORY"/>
    <property type="match status" value="1"/>
</dbReference>
<dbReference type="InterPro" id="IPR001789">
    <property type="entry name" value="Sig_transdc_resp-reg_receiver"/>
</dbReference>
<keyword evidence="6" id="KW-0175">Coiled coil</keyword>
<dbReference type="FunFam" id="3.40.50.2300:FF:000018">
    <property type="entry name" value="DNA-binding transcriptional regulator NtrC"/>
    <property type="match status" value="1"/>
</dbReference>
<dbReference type="PANTHER" id="PTHR44591">
    <property type="entry name" value="STRESS RESPONSE REGULATOR PROTEIN 1"/>
    <property type="match status" value="1"/>
</dbReference>
<dbReference type="AlphaFoldDB" id="A0A1H0FLN0"/>
<feature type="coiled-coil region" evidence="6">
    <location>
        <begin position="108"/>
        <end position="135"/>
    </location>
</feature>
<protein>
    <submittedName>
        <fullName evidence="8">Response regulator receiver domain-containing protein</fullName>
    </submittedName>
</protein>
<dbReference type="OrthoDB" id="9800029at2"/>
<sequence length="143" mass="16237">MENTKVLIVDDEQEFCNSLAERMKTRGLEVATASSGAEAIQKLKKDNFDTIILDLVMPGMDGIETLKKIKQEMPEVQIILLTGQASVQKSVEAMKLGAFDFVEKPAEIKELLKKIQEAKNQKMILIQKKHEEKIKHILEEKGW</sequence>
<evidence type="ECO:0000256" key="2">
    <source>
        <dbReference type="ARBA" id="ARBA00023012"/>
    </source>
</evidence>
<evidence type="ECO:0000256" key="5">
    <source>
        <dbReference type="PROSITE-ProRule" id="PRU00169"/>
    </source>
</evidence>
<organism evidence="8 9">
    <name type="scientific">Desulfonauticus submarinus</name>
    <dbReference type="NCBI Taxonomy" id="206665"/>
    <lineage>
        <taxon>Bacteria</taxon>
        <taxon>Pseudomonadati</taxon>
        <taxon>Thermodesulfobacteriota</taxon>
        <taxon>Desulfovibrionia</taxon>
        <taxon>Desulfovibrionales</taxon>
        <taxon>Desulfonauticaceae</taxon>
        <taxon>Desulfonauticus</taxon>
    </lineage>
</organism>
<dbReference type="SUPFAM" id="SSF52172">
    <property type="entry name" value="CheY-like"/>
    <property type="match status" value="1"/>
</dbReference>
<dbReference type="PANTHER" id="PTHR44591:SF14">
    <property type="entry name" value="PROTEIN PILG"/>
    <property type="match status" value="1"/>
</dbReference>
<dbReference type="InterPro" id="IPR050595">
    <property type="entry name" value="Bact_response_regulator"/>
</dbReference>